<evidence type="ECO:0000313" key="6">
    <source>
        <dbReference type="Proteomes" id="UP001210211"/>
    </source>
</evidence>
<dbReference type="EMBL" id="JAMRDG010000001">
    <property type="protein sequence ID" value="KAJ3702557.1"/>
    <property type="molecule type" value="Genomic_DNA"/>
</dbReference>
<dbReference type="PANTHER" id="PTHR32054">
    <property type="entry name" value="HEAVY CHAIN, PUTATIVE, EXPRESSED-RELATED-RELATED"/>
    <property type="match status" value="1"/>
</dbReference>
<dbReference type="PANTHER" id="PTHR32054:SF31">
    <property type="entry name" value="PROTEIN WEAK CHLOROPLAST MOVEMENT UNDER BLUE LIGHT 1"/>
    <property type="match status" value="1"/>
</dbReference>
<comment type="similarity">
    <text evidence="1">Belongs to the WEB family.</text>
</comment>
<name>A0AAD5ZR49_9POAL</name>
<feature type="coiled-coil region" evidence="3">
    <location>
        <begin position="607"/>
        <end position="690"/>
    </location>
</feature>
<feature type="region of interest" description="Disordered" evidence="4">
    <location>
        <begin position="1"/>
        <end position="76"/>
    </location>
</feature>
<dbReference type="Pfam" id="PF05701">
    <property type="entry name" value="WEMBL"/>
    <property type="match status" value="1"/>
</dbReference>
<evidence type="ECO:0000256" key="1">
    <source>
        <dbReference type="ARBA" id="ARBA00005485"/>
    </source>
</evidence>
<comment type="caution">
    <text evidence="5">The sequence shown here is derived from an EMBL/GenBank/DDBJ whole genome shotgun (WGS) entry which is preliminary data.</text>
</comment>
<dbReference type="InterPro" id="IPR008545">
    <property type="entry name" value="Web"/>
</dbReference>
<evidence type="ECO:0000256" key="3">
    <source>
        <dbReference type="SAM" id="Coils"/>
    </source>
</evidence>
<protein>
    <submittedName>
        <fullName evidence="5">Uncharacterized protein</fullName>
    </submittedName>
</protein>
<organism evidence="5 6">
    <name type="scientific">Rhynchospora tenuis</name>
    <dbReference type="NCBI Taxonomy" id="198213"/>
    <lineage>
        <taxon>Eukaryota</taxon>
        <taxon>Viridiplantae</taxon>
        <taxon>Streptophyta</taxon>
        <taxon>Embryophyta</taxon>
        <taxon>Tracheophyta</taxon>
        <taxon>Spermatophyta</taxon>
        <taxon>Magnoliopsida</taxon>
        <taxon>Liliopsida</taxon>
        <taxon>Poales</taxon>
        <taxon>Cyperaceae</taxon>
        <taxon>Cyperoideae</taxon>
        <taxon>Rhynchosporeae</taxon>
        <taxon>Rhynchospora</taxon>
    </lineage>
</organism>
<feature type="coiled-coil region" evidence="3">
    <location>
        <begin position="195"/>
        <end position="236"/>
    </location>
</feature>
<feature type="region of interest" description="Disordered" evidence="4">
    <location>
        <begin position="723"/>
        <end position="802"/>
    </location>
</feature>
<keyword evidence="2 3" id="KW-0175">Coiled coil</keyword>
<reference evidence="5 6" key="1">
    <citation type="journal article" date="2022" name="Cell">
        <title>Repeat-based holocentromeres influence genome architecture and karyotype evolution.</title>
        <authorList>
            <person name="Hofstatter P.G."/>
            <person name="Thangavel G."/>
            <person name="Lux T."/>
            <person name="Neumann P."/>
            <person name="Vondrak T."/>
            <person name="Novak P."/>
            <person name="Zhang M."/>
            <person name="Costa L."/>
            <person name="Castellani M."/>
            <person name="Scott A."/>
            <person name="Toegelov H."/>
            <person name="Fuchs J."/>
            <person name="Mata-Sucre Y."/>
            <person name="Dias Y."/>
            <person name="Vanzela A.L.L."/>
            <person name="Huettel B."/>
            <person name="Almeida C.C.S."/>
            <person name="Simkova H."/>
            <person name="Souza G."/>
            <person name="Pedrosa-Harand A."/>
            <person name="Macas J."/>
            <person name="Mayer K.F.X."/>
            <person name="Houben A."/>
            <person name="Marques A."/>
        </authorList>
    </citation>
    <scope>NUCLEOTIDE SEQUENCE [LARGE SCALE GENOMIC DNA]</scope>
    <source>
        <strain evidence="5">RhyTen1mFocal</strain>
    </source>
</reference>
<dbReference type="GO" id="GO:0009903">
    <property type="term" value="P:chloroplast avoidance movement"/>
    <property type="evidence" value="ECO:0007669"/>
    <property type="project" value="TreeGrafter"/>
</dbReference>
<gene>
    <name evidence="5" type="ORF">LUZ61_006262</name>
</gene>
<dbReference type="AlphaFoldDB" id="A0AAD5ZR49"/>
<sequence>MEQPSPEEENHSTEEQSVPQAENPPPIETSVPKISVEQNGDANDKELSPNHRRGTTIDFHDLSSINKKPEKMYRSQSVAVMRRSLDGLSEEREISQFPNGTDDQPVRLRVRVNGNNVRQITSRGFVETQTRLQSVKSVVSKFGGSVDWSSQKINVPQKTQDPQDNVTRMAMAEVSKVRREIAQCKMKSETIEVSRAELLKELENTKRHMVRLKSDLDKAEADEAKVKEELNRAKHYSEIAEIFVQEGSKAEKLNTIKTRQEAAVSELNSVKEESKSLKEECTNLVKEKETLVAKAEEAILASKTAEKMVDELTEELDTIRKSLEVATAAKLKAEEGKVAASLAKDEECFMWEKEMKEAEEELRQLSIQIASAKEVEVKLEAATSLLENLNAELEVYIEKLNRENEGIDSEEAEKNRQELLESTRNELEEVKSQIEKVQGEVNEFQVEISSLKTELEKEKIELSNLQQREELASVAITSVKTEIEKTKEQIGACIENEKEAERKILELPNLIEEATLEVERSKSAARDAEAELNKVKVEAEPVHTSLKTAEMKINAAMKEIEASKMSENIALAAIKALQESEMDTSSEKVTISFDEYFGLSKQGHEADEKAQERIEAASAQMESAKQLATHSLSTLYKVKGELEEKKKVLHEAKQKASRAAESKMYAEQELKHWRSKNEELRNSVELDKNEVVKPADEFNIKATTTDEIEKPVDKAIIEETTTDVAPNGLIKEEEDNKEEVKIEEAVNGEPNKVLDKSNLEDSLDRSNGCCLSGRSFRSEDGETTEYSSPGSPSVIEGKEKKKKRSFFRKFWAKKKAQSLFP</sequence>
<dbReference type="GO" id="GO:0005829">
    <property type="term" value="C:cytosol"/>
    <property type="evidence" value="ECO:0007669"/>
    <property type="project" value="TreeGrafter"/>
</dbReference>
<keyword evidence="6" id="KW-1185">Reference proteome</keyword>
<dbReference type="Proteomes" id="UP001210211">
    <property type="component" value="Unassembled WGS sequence"/>
</dbReference>
<dbReference type="GO" id="GO:0009904">
    <property type="term" value="P:chloroplast accumulation movement"/>
    <property type="evidence" value="ECO:0007669"/>
    <property type="project" value="TreeGrafter"/>
</dbReference>
<accession>A0AAD5ZR49</accession>
<evidence type="ECO:0000313" key="5">
    <source>
        <dbReference type="EMBL" id="KAJ3702557.1"/>
    </source>
</evidence>
<feature type="coiled-coil region" evidence="3">
    <location>
        <begin position="260"/>
        <end position="566"/>
    </location>
</feature>
<proteinExistence type="inferred from homology"/>
<evidence type="ECO:0000256" key="4">
    <source>
        <dbReference type="SAM" id="MobiDB-lite"/>
    </source>
</evidence>
<feature type="compositionally biased region" description="Basic and acidic residues" evidence="4">
    <location>
        <begin position="752"/>
        <end position="764"/>
    </location>
</feature>
<evidence type="ECO:0000256" key="2">
    <source>
        <dbReference type="ARBA" id="ARBA00023054"/>
    </source>
</evidence>